<feature type="domain" description="AB hydrolase-1" evidence="1">
    <location>
        <begin position="5"/>
        <end position="224"/>
    </location>
</feature>
<dbReference type="Gene3D" id="3.40.50.1820">
    <property type="entry name" value="alpha/beta hydrolase"/>
    <property type="match status" value="1"/>
</dbReference>
<protein>
    <submittedName>
        <fullName evidence="2">Alpha/beta hydrolase</fullName>
    </submittedName>
</protein>
<dbReference type="InterPro" id="IPR029058">
    <property type="entry name" value="AB_hydrolase_fold"/>
</dbReference>
<evidence type="ECO:0000313" key="3">
    <source>
        <dbReference type="Proteomes" id="UP001272716"/>
    </source>
</evidence>
<gene>
    <name evidence="2" type="ORF">BTTOUR_33550</name>
</gene>
<reference evidence="2 3" key="1">
    <citation type="submission" date="2023-10" db="EMBL/GenBank/DDBJ databases">
        <title>Draft Genome Sequence of Bacillus thuringiensis serovar. toumanoffi 4059: Identification of a Novel Cry Protein Candidate.</title>
        <authorList>
            <person name="Murdoch R.W."/>
            <person name="Gemler B."/>
            <person name="Heater B.S."/>
        </authorList>
    </citation>
    <scope>NUCLEOTIDE SEQUENCE [LARGE SCALE GENOMIC DNA]</scope>
    <source>
        <strain evidence="2 3">4059</strain>
    </source>
</reference>
<comment type="caution">
    <text evidence="2">The sequence shown here is derived from an EMBL/GenBank/DDBJ whole genome shotgun (WGS) entry which is preliminary data.</text>
</comment>
<accession>A0ABD5I983</accession>
<dbReference type="InterPro" id="IPR000073">
    <property type="entry name" value="AB_hydrolase_1"/>
</dbReference>
<evidence type="ECO:0000313" key="2">
    <source>
        <dbReference type="EMBL" id="MDW9213673.1"/>
    </source>
</evidence>
<evidence type="ECO:0000259" key="1">
    <source>
        <dbReference type="Pfam" id="PF12697"/>
    </source>
</evidence>
<dbReference type="AlphaFoldDB" id="A0ABD5I983"/>
<dbReference type="Proteomes" id="UP001272716">
    <property type="component" value="Unassembled WGS sequence"/>
</dbReference>
<dbReference type="PANTHER" id="PTHR10992:SF872">
    <property type="entry name" value="METHYLESTERASE 11, CHLOROPLASTIC-RELATED"/>
    <property type="match status" value="1"/>
</dbReference>
<dbReference type="PANTHER" id="PTHR10992">
    <property type="entry name" value="METHYLESTERASE FAMILY MEMBER"/>
    <property type="match status" value="1"/>
</dbReference>
<organism evidence="2 3">
    <name type="scientific">Bacillus thuringiensis serovar toumanoffi</name>
    <dbReference type="NCBI Taxonomy" id="180862"/>
    <lineage>
        <taxon>Bacteria</taxon>
        <taxon>Bacillati</taxon>
        <taxon>Bacillota</taxon>
        <taxon>Bacilli</taxon>
        <taxon>Bacillales</taxon>
        <taxon>Bacillaceae</taxon>
        <taxon>Bacillus</taxon>
        <taxon>Bacillus cereus group</taxon>
    </lineage>
</organism>
<proteinExistence type="predicted"/>
<name>A0ABD5I983_BACTU</name>
<dbReference type="EMBL" id="JAWQCK010000009">
    <property type="protein sequence ID" value="MDW9213673.1"/>
    <property type="molecule type" value="Genomic_DNA"/>
</dbReference>
<dbReference type="SUPFAM" id="SSF53474">
    <property type="entry name" value="alpha/beta-Hydrolases"/>
    <property type="match status" value="1"/>
</dbReference>
<dbReference type="Pfam" id="PF12697">
    <property type="entry name" value="Abhydrolase_6"/>
    <property type="match status" value="1"/>
</dbReference>
<keyword evidence="2" id="KW-0378">Hydrolase</keyword>
<sequence length="235" mass="26424">MSTYIFVHGAWQGKWAWELVKPQLELLGHKVITFDLPGSGEDTFPSQHVSLDEYVNKVVSVIQQQEGKVILVGHSMGGVVISQTAEYIGDKIDKLVYLCAALLKNGESLGEKLADQKGPEITVNEIDMTAKLIPDFIEQTFLNATKNVEIKNSFLKKVKSQSLVPFQQKIQVSEEKFGSVERFYIETTLDNAIPIEVQRKMHIETPCKKVISLEADHSPFFSKTVELVKCLDELK</sequence>
<dbReference type="GO" id="GO:0016787">
    <property type="term" value="F:hydrolase activity"/>
    <property type="evidence" value="ECO:0007669"/>
    <property type="project" value="UniProtKB-KW"/>
</dbReference>
<dbReference type="RefSeq" id="WP_000109155.1">
    <property type="nucleotide sequence ID" value="NZ_JAWQCK010000009.1"/>
</dbReference>
<dbReference type="InterPro" id="IPR045889">
    <property type="entry name" value="MES/HNL"/>
</dbReference>